<dbReference type="OrthoDB" id="9807249at2"/>
<dbReference type="AlphaFoldDB" id="A0A1G5YY84"/>
<sequence length="68" mass="7791">MSMTNPVKRKSRWPVWARRGLMENIATALIAIGFLMLFQPFALSLYTYSFVTMLAGTVMFIIVSKFPE</sequence>
<evidence type="ECO:0000313" key="3">
    <source>
        <dbReference type="Proteomes" id="UP000198588"/>
    </source>
</evidence>
<keyword evidence="1" id="KW-0812">Transmembrane</keyword>
<name>A0A1G5YY84_9HYPH</name>
<dbReference type="EMBL" id="FMXM01000012">
    <property type="protein sequence ID" value="SDA87143.1"/>
    <property type="molecule type" value="Genomic_DNA"/>
</dbReference>
<gene>
    <name evidence="2" type="ORF">SAMN02927914_03849</name>
</gene>
<accession>A0A1G5YY84</accession>
<dbReference type="STRING" id="1165689.SAMN02927914_03849"/>
<feature type="transmembrane region" description="Helical" evidence="1">
    <location>
        <begin position="21"/>
        <end position="39"/>
    </location>
</feature>
<dbReference type="Proteomes" id="UP000198588">
    <property type="component" value="Unassembled WGS sequence"/>
</dbReference>
<evidence type="ECO:0000256" key="1">
    <source>
        <dbReference type="SAM" id="Phobius"/>
    </source>
</evidence>
<dbReference type="RefSeq" id="WP_091580684.1">
    <property type="nucleotide sequence ID" value="NZ_FMXM01000012.1"/>
</dbReference>
<organism evidence="2 3">
    <name type="scientific">Mesorhizobium qingshengii</name>
    <dbReference type="NCBI Taxonomy" id="1165689"/>
    <lineage>
        <taxon>Bacteria</taxon>
        <taxon>Pseudomonadati</taxon>
        <taxon>Pseudomonadota</taxon>
        <taxon>Alphaproteobacteria</taxon>
        <taxon>Hyphomicrobiales</taxon>
        <taxon>Phyllobacteriaceae</taxon>
        <taxon>Mesorhizobium</taxon>
    </lineage>
</organism>
<feature type="transmembrane region" description="Helical" evidence="1">
    <location>
        <begin position="45"/>
        <end position="63"/>
    </location>
</feature>
<keyword evidence="1" id="KW-0472">Membrane</keyword>
<proteinExistence type="predicted"/>
<protein>
    <submittedName>
        <fullName evidence="2">Uncharacterized protein</fullName>
    </submittedName>
</protein>
<reference evidence="2 3" key="1">
    <citation type="submission" date="2016-10" db="EMBL/GenBank/DDBJ databases">
        <authorList>
            <person name="de Groot N.N."/>
        </authorList>
    </citation>
    <scope>NUCLEOTIDE SEQUENCE [LARGE SCALE GENOMIC DNA]</scope>
    <source>
        <strain evidence="2 3">CGMCC 1.12097</strain>
    </source>
</reference>
<keyword evidence="1" id="KW-1133">Transmembrane helix</keyword>
<evidence type="ECO:0000313" key="2">
    <source>
        <dbReference type="EMBL" id="SDA87143.1"/>
    </source>
</evidence>